<dbReference type="Gene3D" id="2.40.110.10">
    <property type="entry name" value="Butyryl-CoA Dehydrogenase, subunit A, domain 2"/>
    <property type="match status" value="1"/>
</dbReference>
<dbReference type="Pfam" id="PF02770">
    <property type="entry name" value="Acyl-CoA_dh_M"/>
    <property type="match status" value="1"/>
</dbReference>
<evidence type="ECO:0000256" key="4">
    <source>
        <dbReference type="ARBA" id="ARBA00022827"/>
    </source>
</evidence>
<dbReference type="InterPro" id="IPR006089">
    <property type="entry name" value="Acyl-CoA_DH_CS"/>
</dbReference>
<dbReference type="PROSITE" id="PS00072">
    <property type="entry name" value="ACYL_COA_DH_1"/>
    <property type="match status" value="1"/>
</dbReference>
<dbReference type="InterPro" id="IPR036250">
    <property type="entry name" value="AcylCo_DH-like_C"/>
</dbReference>
<evidence type="ECO:0000259" key="8">
    <source>
        <dbReference type="Pfam" id="PF02771"/>
    </source>
</evidence>
<comment type="caution">
    <text evidence="9">The sequence shown here is derived from an EMBL/GenBank/DDBJ whole genome shotgun (WGS) entry which is preliminary data.</text>
</comment>
<dbReference type="InterPro" id="IPR006091">
    <property type="entry name" value="Acyl-CoA_Oxase/DH_mid-dom"/>
</dbReference>
<evidence type="ECO:0000259" key="6">
    <source>
        <dbReference type="Pfam" id="PF00441"/>
    </source>
</evidence>
<keyword evidence="4 5" id="KW-0274">FAD</keyword>
<dbReference type="SUPFAM" id="SSF56645">
    <property type="entry name" value="Acyl-CoA dehydrogenase NM domain-like"/>
    <property type="match status" value="1"/>
</dbReference>
<dbReference type="SUPFAM" id="SSF47203">
    <property type="entry name" value="Acyl-CoA dehydrogenase C-terminal domain-like"/>
    <property type="match status" value="1"/>
</dbReference>
<sequence>MDFDLSAAQRKRYDEVLAGVREQMSDVSPRGSLGPFSRDQWADAGRLGMTGLCLPAEYGGGGLGALDTALCLEAFTEGGADTGLAFAIGAHLLACAVPVRDFADAATRAELLPGLVGAELVAANAMTEDEAGSDISALRTTVARDGDAYVVTGVKSYVSNGPAADIFVVYGTSDPTAGFLGQTALAVPRRLPGVTVGEPFTKMGLHACPAARVEFAGCRVPARYRLGAEGQGSAIFQHSMGWERSCLFAIYLGQMRRQLDSCVAHAKRRRQFGRPIGAFQAVSHRIATMMQRLESARLLLYRACWLLDQGRADPTATAMAKLAVSDATVANSLDAVQVFGGAGYLADPGIEAQLRDSVPGVIFSGSNDIQREILVNRAGL</sequence>
<feature type="domain" description="Acyl-CoA dehydrogenase/oxidase N-terminal" evidence="8">
    <location>
        <begin position="35"/>
        <end position="117"/>
    </location>
</feature>
<dbReference type="Gene3D" id="1.10.540.10">
    <property type="entry name" value="Acyl-CoA dehydrogenase/oxidase, N-terminal domain"/>
    <property type="match status" value="1"/>
</dbReference>
<feature type="domain" description="Acyl-CoA oxidase/dehydrogenase middle" evidence="7">
    <location>
        <begin position="124"/>
        <end position="217"/>
    </location>
</feature>
<evidence type="ECO:0000313" key="10">
    <source>
        <dbReference type="Proteomes" id="UP001589894"/>
    </source>
</evidence>
<dbReference type="Pfam" id="PF00441">
    <property type="entry name" value="Acyl-CoA_dh_1"/>
    <property type="match status" value="1"/>
</dbReference>
<protein>
    <submittedName>
        <fullName evidence="9">Acyl-CoA dehydrogenase family protein</fullName>
        <ecNumber evidence="9">1.-.-.-</ecNumber>
    </submittedName>
</protein>
<dbReference type="InterPro" id="IPR013786">
    <property type="entry name" value="AcylCoA_DH/ox_N"/>
</dbReference>
<evidence type="ECO:0000256" key="2">
    <source>
        <dbReference type="ARBA" id="ARBA00009347"/>
    </source>
</evidence>
<dbReference type="InterPro" id="IPR009100">
    <property type="entry name" value="AcylCoA_DH/oxidase_NM_dom_sf"/>
</dbReference>
<dbReference type="InterPro" id="IPR037069">
    <property type="entry name" value="AcylCoA_DH/ox_N_sf"/>
</dbReference>
<evidence type="ECO:0000256" key="5">
    <source>
        <dbReference type="RuleBase" id="RU362125"/>
    </source>
</evidence>
<gene>
    <name evidence="9" type="ORF">ACFFHU_27700</name>
</gene>
<evidence type="ECO:0000256" key="1">
    <source>
        <dbReference type="ARBA" id="ARBA00001974"/>
    </source>
</evidence>
<dbReference type="RefSeq" id="WP_377343291.1">
    <property type="nucleotide sequence ID" value="NZ_JBHLUE010000026.1"/>
</dbReference>
<comment type="similarity">
    <text evidence="2 5">Belongs to the acyl-CoA dehydrogenase family.</text>
</comment>
<dbReference type="Proteomes" id="UP001589894">
    <property type="component" value="Unassembled WGS sequence"/>
</dbReference>
<name>A0ABV6P4G7_9ACTN</name>
<dbReference type="GO" id="GO:0016491">
    <property type="term" value="F:oxidoreductase activity"/>
    <property type="evidence" value="ECO:0007669"/>
    <property type="project" value="UniProtKB-KW"/>
</dbReference>
<dbReference type="Gene3D" id="1.20.140.10">
    <property type="entry name" value="Butyryl-CoA Dehydrogenase, subunit A, domain 3"/>
    <property type="match status" value="1"/>
</dbReference>
<dbReference type="EMBL" id="JBHLUE010000026">
    <property type="protein sequence ID" value="MFC0567915.1"/>
    <property type="molecule type" value="Genomic_DNA"/>
</dbReference>
<dbReference type="InterPro" id="IPR046373">
    <property type="entry name" value="Acyl-CoA_Oxase/DH_mid-dom_sf"/>
</dbReference>
<organism evidence="9 10">
    <name type="scientific">Plantactinospora siamensis</name>
    <dbReference type="NCBI Taxonomy" id="555372"/>
    <lineage>
        <taxon>Bacteria</taxon>
        <taxon>Bacillati</taxon>
        <taxon>Actinomycetota</taxon>
        <taxon>Actinomycetes</taxon>
        <taxon>Micromonosporales</taxon>
        <taxon>Micromonosporaceae</taxon>
        <taxon>Plantactinospora</taxon>
    </lineage>
</organism>
<evidence type="ECO:0000256" key="3">
    <source>
        <dbReference type="ARBA" id="ARBA00022630"/>
    </source>
</evidence>
<keyword evidence="10" id="KW-1185">Reference proteome</keyword>
<feature type="domain" description="Acyl-CoA dehydrogenase/oxidase C-terminal" evidence="6">
    <location>
        <begin position="230"/>
        <end position="377"/>
    </location>
</feature>
<dbReference type="PANTHER" id="PTHR43884">
    <property type="entry name" value="ACYL-COA DEHYDROGENASE"/>
    <property type="match status" value="1"/>
</dbReference>
<reference evidence="9 10" key="1">
    <citation type="submission" date="2024-09" db="EMBL/GenBank/DDBJ databases">
        <authorList>
            <person name="Sun Q."/>
            <person name="Mori K."/>
        </authorList>
    </citation>
    <scope>NUCLEOTIDE SEQUENCE [LARGE SCALE GENOMIC DNA]</scope>
    <source>
        <strain evidence="9 10">TBRC 2205</strain>
    </source>
</reference>
<comment type="cofactor">
    <cofactor evidence="1 5">
        <name>FAD</name>
        <dbReference type="ChEBI" id="CHEBI:57692"/>
    </cofactor>
</comment>
<dbReference type="Pfam" id="PF02771">
    <property type="entry name" value="Acyl-CoA_dh_N"/>
    <property type="match status" value="1"/>
</dbReference>
<accession>A0ABV6P4G7</accession>
<evidence type="ECO:0000313" key="9">
    <source>
        <dbReference type="EMBL" id="MFC0567915.1"/>
    </source>
</evidence>
<dbReference type="EC" id="1.-.-.-" evidence="9"/>
<dbReference type="PANTHER" id="PTHR43884:SF12">
    <property type="entry name" value="ISOVALERYL-COA DEHYDROGENASE, MITOCHONDRIAL-RELATED"/>
    <property type="match status" value="1"/>
</dbReference>
<dbReference type="InterPro" id="IPR009075">
    <property type="entry name" value="AcylCo_DH/oxidase_C"/>
</dbReference>
<keyword evidence="5 9" id="KW-0560">Oxidoreductase</keyword>
<evidence type="ECO:0000259" key="7">
    <source>
        <dbReference type="Pfam" id="PF02770"/>
    </source>
</evidence>
<keyword evidence="3 5" id="KW-0285">Flavoprotein</keyword>
<proteinExistence type="inferred from homology"/>